<dbReference type="RefSeq" id="XP_005835624.1">
    <property type="nucleotide sequence ID" value="XM_005835567.1"/>
</dbReference>
<organism evidence="1">
    <name type="scientific">Guillardia theta (strain CCMP2712)</name>
    <name type="common">Cryptophyte</name>
    <dbReference type="NCBI Taxonomy" id="905079"/>
    <lineage>
        <taxon>Eukaryota</taxon>
        <taxon>Cryptophyceae</taxon>
        <taxon>Pyrenomonadales</taxon>
        <taxon>Geminigeraceae</taxon>
        <taxon>Guillardia</taxon>
    </lineage>
</organism>
<dbReference type="PaxDb" id="55529-EKX48644"/>
<reference evidence="3" key="2">
    <citation type="submission" date="2012-11" db="EMBL/GenBank/DDBJ databases">
        <authorList>
            <person name="Kuo A."/>
            <person name="Curtis B.A."/>
            <person name="Tanifuji G."/>
            <person name="Burki F."/>
            <person name="Gruber A."/>
            <person name="Irimia M."/>
            <person name="Maruyama S."/>
            <person name="Arias M.C."/>
            <person name="Ball S.G."/>
            <person name="Gile G.H."/>
            <person name="Hirakawa Y."/>
            <person name="Hopkins J.F."/>
            <person name="Rensing S.A."/>
            <person name="Schmutz J."/>
            <person name="Symeonidi A."/>
            <person name="Elias M."/>
            <person name="Eveleigh R.J."/>
            <person name="Herman E.K."/>
            <person name="Klute M.J."/>
            <person name="Nakayama T."/>
            <person name="Obornik M."/>
            <person name="Reyes-Prieto A."/>
            <person name="Armbrust E.V."/>
            <person name="Aves S.J."/>
            <person name="Beiko R.G."/>
            <person name="Coutinho P."/>
            <person name="Dacks J.B."/>
            <person name="Durnford D.G."/>
            <person name="Fast N.M."/>
            <person name="Green B.R."/>
            <person name="Grisdale C."/>
            <person name="Hempe F."/>
            <person name="Henrissat B."/>
            <person name="Hoppner M.P."/>
            <person name="Ishida K.-I."/>
            <person name="Kim E."/>
            <person name="Koreny L."/>
            <person name="Kroth P.G."/>
            <person name="Liu Y."/>
            <person name="Malik S.-B."/>
            <person name="Maier U.G."/>
            <person name="McRose D."/>
            <person name="Mock T."/>
            <person name="Neilson J.A."/>
            <person name="Onodera N.T."/>
            <person name="Poole A.M."/>
            <person name="Pritham E.J."/>
            <person name="Richards T.A."/>
            <person name="Rocap G."/>
            <person name="Roy S.W."/>
            <person name="Sarai C."/>
            <person name="Schaack S."/>
            <person name="Shirato S."/>
            <person name="Slamovits C.H."/>
            <person name="Spencer D.F."/>
            <person name="Suzuki S."/>
            <person name="Worden A.Z."/>
            <person name="Zauner S."/>
            <person name="Barry K."/>
            <person name="Bell C."/>
            <person name="Bharti A.K."/>
            <person name="Crow J.A."/>
            <person name="Grimwood J."/>
            <person name="Kramer R."/>
            <person name="Lindquist E."/>
            <person name="Lucas S."/>
            <person name="Salamov A."/>
            <person name="McFadden G.I."/>
            <person name="Lane C.E."/>
            <person name="Keeling P.J."/>
            <person name="Gray M.W."/>
            <person name="Grigoriev I.V."/>
            <person name="Archibald J.M."/>
        </authorList>
    </citation>
    <scope>NUCLEOTIDE SEQUENCE</scope>
    <source>
        <strain evidence="3">CCMP2712</strain>
    </source>
</reference>
<sequence length="212" mass="24838">MSRVEMPRINSLGGELRGTELFPCSNDDQRAQYLHHHEEYLSAHREVREKLNETLCHISKLCRAVARECEIDLAMDMHLQNVRDMFELTSHEIQSLHGMLQGEKRRTAILFDEYQKMLDTNSFSHEANERFTRMAQDRRSNHIKVREEQVNPPECVDDEGTLECVLGSQPWYTNTRADQICQCLRHIKSEISLSIHTGRFFLVPPWTLMAVR</sequence>
<evidence type="ECO:0000313" key="1">
    <source>
        <dbReference type="EMBL" id="EKX48644.1"/>
    </source>
</evidence>
<name>L1JKH2_GUITC</name>
<reference evidence="1 3" key="1">
    <citation type="journal article" date="2012" name="Nature">
        <title>Algal genomes reveal evolutionary mosaicism and the fate of nucleomorphs.</title>
        <authorList>
            <consortium name="DOE Joint Genome Institute"/>
            <person name="Curtis B.A."/>
            <person name="Tanifuji G."/>
            <person name="Burki F."/>
            <person name="Gruber A."/>
            <person name="Irimia M."/>
            <person name="Maruyama S."/>
            <person name="Arias M.C."/>
            <person name="Ball S.G."/>
            <person name="Gile G.H."/>
            <person name="Hirakawa Y."/>
            <person name="Hopkins J.F."/>
            <person name="Kuo A."/>
            <person name="Rensing S.A."/>
            <person name="Schmutz J."/>
            <person name="Symeonidi A."/>
            <person name="Elias M."/>
            <person name="Eveleigh R.J."/>
            <person name="Herman E.K."/>
            <person name="Klute M.J."/>
            <person name="Nakayama T."/>
            <person name="Obornik M."/>
            <person name="Reyes-Prieto A."/>
            <person name="Armbrust E.V."/>
            <person name="Aves S.J."/>
            <person name="Beiko R.G."/>
            <person name="Coutinho P."/>
            <person name="Dacks J.B."/>
            <person name="Durnford D.G."/>
            <person name="Fast N.M."/>
            <person name="Green B.R."/>
            <person name="Grisdale C.J."/>
            <person name="Hempel F."/>
            <person name="Henrissat B."/>
            <person name="Hoppner M.P."/>
            <person name="Ishida K."/>
            <person name="Kim E."/>
            <person name="Koreny L."/>
            <person name="Kroth P.G."/>
            <person name="Liu Y."/>
            <person name="Malik S.B."/>
            <person name="Maier U.G."/>
            <person name="McRose D."/>
            <person name="Mock T."/>
            <person name="Neilson J.A."/>
            <person name="Onodera N.T."/>
            <person name="Poole A.M."/>
            <person name="Pritham E.J."/>
            <person name="Richards T.A."/>
            <person name="Rocap G."/>
            <person name="Roy S.W."/>
            <person name="Sarai C."/>
            <person name="Schaack S."/>
            <person name="Shirato S."/>
            <person name="Slamovits C.H."/>
            <person name="Spencer D.F."/>
            <person name="Suzuki S."/>
            <person name="Worden A.Z."/>
            <person name="Zauner S."/>
            <person name="Barry K."/>
            <person name="Bell C."/>
            <person name="Bharti A.K."/>
            <person name="Crow J.A."/>
            <person name="Grimwood J."/>
            <person name="Kramer R."/>
            <person name="Lindquist E."/>
            <person name="Lucas S."/>
            <person name="Salamov A."/>
            <person name="McFadden G.I."/>
            <person name="Lane C.E."/>
            <person name="Keeling P.J."/>
            <person name="Gray M.W."/>
            <person name="Grigoriev I.V."/>
            <person name="Archibald J.M."/>
        </authorList>
    </citation>
    <scope>NUCLEOTIDE SEQUENCE</scope>
    <source>
        <strain evidence="1 3">CCMP2712</strain>
    </source>
</reference>
<dbReference type="AlphaFoldDB" id="L1JKH2"/>
<evidence type="ECO:0000313" key="3">
    <source>
        <dbReference type="Proteomes" id="UP000011087"/>
    </source>
</evidence>
<dbReference type="Proteomes" id="UP000011087">
    <property type="component" value="Unassembled WGS sequence"/>
</dbReference>
<proteinExistence type="predicted"/>
<dbReference type="HOGENOM" id="CLU_1301756_0_0_1"/>
<dbReference type="KEGG" id="gtt:GUITHDRAFT_136728"/>
<reference evidence="2" key="3">
    <citation type="submission" date="2016-03" db="UniProtKB">
        <authorList>
            <consortium name="EnsemblProtists"/>
        </authorList>
    </citation>
    <scope>IDENTIFICATION</scope>
</reference>
<protein>
    <submittedName>
        <fullName evidence="1 2">Uncharacterized protein</fullName>
    </submittedName>
</protein>
<dbReference type="EnsemblProtists" id="EKX48644">
    <property type="protein sequence ID" value="EKX48644"/>
    <property type="gene ID" value="GUITHDRAFT_136728"/>
</dbReference>
<dbReference type="GeneID" id="17305293"/>
<gene>
    <name evidence="1" type="ORF">GUITHDRAFT_136728</name>
</gene>
<dbReference type="EMBL" id="JH992985">
    <property type="protein sequence ID" value="EKX48644.1"/>
    <property type="molecule type" value="Genomic_DNA"/>
</dbReference>
<evidence type="ECO:0000313" key="2">
    <source>
        <dbReference type="EnsemblProtists" id="EKX48644"/>
    </source>
</evidence>
<accession>L1JKH2</accession>
<keyword evidence="3" id="KW-1185">Reference proteome</keyword>